<dbReference type="AlphaFoldDB" id="A0AAD5H2S4"/>
<name>A0AAD5H2S4_9CHLO</name>
<protein>
    <submittedName>
        <fullName evidence="2">Uncharacterized protein</fullName>
    </submittedName>
</protein>
<comment type="subcellular location">
    <subcellularLocation>
        <location evidence="1">Cytoplasm</location>
        <location evidence="1">Cytoskeleton</location>
        <location evidence="1">Cilium axoneme</location>
    </subcellularLocation>
</comment>
<evidence type="ECO:0000256" key="1">
    <source>
        <dbReference type="ARBA" id="ARBA00004430"/>
    </source>
</evidence>
<dbReference type="Proteomes" id="UP001205105">
    <property type="component" value="Unassembled WGS sequence"/>
</dbReference>
<proteinExistence type="predicted"/>
<evidence type="ECO:0000313" key="3">
    <source>
        <dbReference type="Proteomes" id="UP001205105"/>
    </source>
</evidence>
<reference evidence="2" key="1">
    <citation type="submission" date="2020-11" db="EMBL/GenBank/DDBJ databases">
        <title>Chlorella ohadii genome sequencing and assembly.</title>
        <authorList>
            <person name="Murik O."/>
            <person name="Treves H."/>
            <person name="Kedem I."/>
            <person name="Shotland Y."/>
            <person name="Kaplan A."/>
        </authorList>
    </citation>
    <scope>NUCLEOTIDE SEQUENCE</scope>
    <source>
        <strain evidence="2">1</strain>
    </source>
</reference>
<comment type="caution">
    <text evidence="2">The sequence shown here is derived from an EMBL/GenBank/DDBJ whole genome shotgun (WGS) entry which is preliminary data.</text>
</comment>
<gene>
    <name evidence="2" type="ORF">COHA_008094</name>
</gene>
<organism evidence="2 3">
    <name type="scientific">Chlorella ohadii</name>
    <dbReference type="NCBI Taxonomy" id="2649997"/>
    <lineage>
        <taxon>Eukaryota</taxon>
        <taxon>Viridiplantae</taxon>
        <taxon>Chlorophyta</taxon>
        <taxon>core chlorophytes</taxon>
        <taxon>Trebouxiophyceae</taxon>
        <taxon>Chlorellales</taxon>
        <taxon>Chlorellaceae</taxon>
        <taxon>Chlorella clade</taxon>
        <taxon>Chlorella</taxon>
    </lineage>
</organism>
<evidence type="ECO:0000313" key="2">
    <source>
        <dbReference type="EMBL" id="KAI7838085.1"/>
    </source>
</evidence>
<dbReference type="InterPro" id="IPR032675">
    <property type="entry name" value="LRR_dom_sf"/>
</dbReference>
<dbReference type="SUPFAM" id="SSF52047">
    <property type="entry name" value="RNI-like"/>
    <property type="match status" value="1"/>
</dbReference>
<sequence>MAACLGALAAARSLQQLNLYFGCMGAALCVTSWCEALRQLSELELLSGVSELCICSSLEGLSAVTQLSLSGTALILDGTAQLPPNVERLSLGCGRAALPLQLAGLQELTLFEAGGDMELAAAHAAVNAALQQLTALTSLCIVDDLPRCHTPLALVGLSRLQRCCLCGVDYGAELEAPLSLLPPGPWAASLRSLGAGLDVLARSTEVLATATQLTRLALAGNSLYSKDQAAFWEWAGSHPSLRRLQIEVDEYTDLSGPTLHAICSLARERPQLEVATKMAEGGTTFDKEFDFGFGF</sequence>
<dbReference type="GO" id="GO:0005930">
    <property type="term" value="C:axoneme"/>
    <property type="evidence" value="ECO:0007669"/>
    <property type="project" value="UniProtKB-SubCell"/>
</dbReference>
<dbReference type="EMBL" id="JADXDR010000136">
    <property type="protein sequence ID" value="KAI7838085.1"/>
    <property type="molecule type" value="Genomic_DNA"/>
</dbReference>
<accession>A0AAD5H2S4</accession>
<keyword evidence="3" id="KW-1185">Reference proteome</keyword>
<dbReference type="Gene3D" id="3.80.10.10">
    <property type="entry name" value="Ribonuclease Inhibitor"/>
    <property type="match status" value="1"/>
</dbReference>